<feature type="region of interest" description="Disordered" evidence="1">
    <location>
        <begin position="62"/>
        <end position="119"/>
    </location>
</feature>
<feature type="compositionally biased region" description="Acidic residues" evidence="1">
    <location>
        <begin position="89"/>
        <end position="98"/>
    </location>
</feature>
<accession>A0A7C8ZT43</accession>
<reference evidence="2" key="2">
    <citation type="submission" date="2020-07" db="EMBL/GenBank/DDBJ databases">
        <authorList>
            <person name="Vera ALvarez R."/>
            <person name="Arias-Moreno D.M."/>
            <person name="Jimenez-Jacinto V."/>
            <person name="Jimenez-Bremont J.F."/>
            <person name="Swaminathan K."/>
            <person name="Moose S.P."/>
            <person name="Guerrero-Gonzalez M.L."/>
            <person name="Marino-Ramirez L."/>
            <person name="Landsman D."/>
            <person name="Rodriguez-Kessler M."/>
            <person name="Delgado-Sanchez P."/>
        </authorList>
    </citation>
    <scope>NUCLEOTIDE SEQUENCE</scope>
    <source>
        <tissue evidence="2">Cladode</tissue>
    </source>
</reference>
<proteinExistence type="predicted"/>
<evidence type="ECO:0000256" key="1">
    <source>
        <dbReference type="SAM" id="MobiDB-lite"/>
    </source>
</evidence>
<feature type="compositionally biased region" description="Basic residues" evidence="1">
    <location>
        <begin position="105"/>
        <end position="119"/>
    </location>
</feature>
<reference evidence="2" key="1">
    <citation type="journal article" date="2013" name="J. Plant Res.">
        <title>Effect of fungi and light on seed germination of three Opuntia species from semiarid lands of central Mexico.</title>
        <authorList>
            <person name="Delgado-Sanchez P."/>
            <person name="Jimenez-Bremont J.F."/>
            <person name="Guerrero-Gonzalez Mde L."/>
            <person name="Flores J."/>
        </authorList>
    </citation>
    <scope>NUCLEOTIDE SEQUENCE</scope>
    <source>
        <tissue evidence="2">Cladode</tissue>
    </source>
</reference>
<organism evidence="2">
    <name type="scientific">Opuntia streptacantha</name>
    <name type="common">Prickly pear cactus</name>
    <name type="synonym">Opuntia cardona</name>
    <dbReference type="NCBI Taxonomy" id="393608"/>
    <lineage>
        <taxon>Eukaryota</taxon>
        <taxon>Viridiplantae</taxon>
        <taxon>Streptophyta</taxon>
        <taxon>Embryophyta</taxon>
        <taxon>Tracheophyta</taxon>
        <taxon>Spermatophyta</taxon>
        <taxon>Magnoliopsida</taxon>
        <taxon>eudicotyledons</taxon>
        <taxon>Gunneridae</taxon>
        <taxon>Pentapetalae</taxon>
        <taxon>Caryophyllales</taxon>
        <taxon>Cactineae</taxon>
        <taxon>Cactaceae</taxon>
        <taxon>Opuntioideae</taxon>
        <taxon>Opuntia</taxon>
    </lineage>
</organism>
<name>A0A7C8ZT43_OPUST</name>
<protein>
    <submittedName>
        <fullName evidence="2">Uncharacterized protein</fullName>
    </submittedName>
</protein>
<dbReference type="AlphaFoldDB" id="A0A7C8ZT43"/>
<dbReference type="EMBL" id="GISG01162419">
    <property type="protein sequence ID" value="MBA4649910.1"/>
    <property type="molecule type" value="Transcribed_RNA"/>
</dbReference>
<evidence type="ECO:0000313" key="2">
    <source>
        <dbReference type="EMBL" id="MBA4649910.1"/>
    </source>
</evidence>
<sequence length="119" mass="13118">MTTSALKRKPSLAPFWNMQLNHPLHGITTPKRKRFCYMEPFNGRCEMPEQKVGRGVITIGTKRLGHSSGAGGGKEGVDNDGAQGKTEDNSNEIGEDNIEVERPALKRLRRGSQKVSAKK</sequence>
<dbReference type="EMBL" id="GISG01162423">
    <property type="protein sequence ID" value="MBA4649913.1"/>
    <property type="molecule type" value="Transcribed_RNA"/>
</dbReference>